<dbReference type="InterPro" id="IPR001279">
    <property type="entry name" value="Metallo-B-lactamas"/>
</dbReference>
<reference evidence="2 3" key="1">
    <citation type="submission" date="2018-08" db="EMBL/GenBank/DDBJ databases">
        <title>A genome reference for cultivated species of the human gut microbiota.</title>
        <authorList>
            <person name="Zou Y."/>
            <person name="Xue W."/>
            <person name="Luo G."/>
        </authorList>
    </citation>
    <scope>NUCLEOTIDE SEQUENCE [LARGE SCALE GENOMIC DNA]</scope>
    <source>
        <strain evidence="2 3">AF18-46</strain>
    </source>
</reference>
<dbReference type="AlphaFoldDB" id="A0A412PHB4"/>
<organism evidence="2 3">
    <name type="scientific">Solobacterium moorei</name>
    <dbReference type="NCBI Taxonomy" id="102148"/>
    <lineage>
        <taxon>Bacteria</taxon>
        <taxon>Bacillati</taxon>
        <taxon>Bacillota</taxon>
        <taxon>Erysipelotrichia</taxon>
        <taxon>Erysipelotrichales</taxon>
        <taxon>Erysipelotrichaceae</taxon>
        <taxon>Solobacterium</taxon>
    </lineage>
</organism>
<dbReference type="RefSeq" id="WP_118764073.1">
    <property type="nucleotide sequence ID" value="NZ_CABJCF010000001.1"/>
</dbReference>
<dbReference type="SMART" id="SM00849">
    <property type="entry name" value="Lactamase_B"/>
    <property type="match status" value="1"/>
</dbReference>
<evidence type="ECO:0000313" key="3">
    <source>
        <dbReference type="Proteomes" id="UP000284731"/>
    </source>
</evidence>
<gene>
    <name evidence="2" type="ORF">DWX20_00475</name>
</gene>
<dbReference type="PANTHER" id="PTHR42951">
    <property type="entry name" value="METALLO-BETA-LACTAMASE DOMAIN-CONTAINING"/>
    <property type="match status" value="1"/>
</dbReference>
<keyword evidence="2" id="KW-0378">Hydrolase</keyword>
<dbReference type="PANTHER" id="PTHR42951:SF22">
    <property type="entry name" value="METALLO BETA-LACTAMASE SUPERFAMILY LIPOPROTEIN"/>
    <property type="match status" value="1"/>
</dbReference>
<sequence>MWWKKNMEALDWSRFSDILIEDEDGDIRPMSEPYFKAKKIADGTWQVLSDGDYSYVIEGSDETIVIDSGMGAGNIRAYCQTLTNKPIYRMLLTHCHFDHTANCYLFDCVYMSKESYSRRNEPMGEFLERGMQFPDDYPVVFIKEGDVIDLGNRKLEVYNIAEHALGSLQFLDRSTRILFCGDELNGNFFDSRISVETSFRNVAKWKSFRDAYDVLAAGNGLHDAVYVDRYYDTLKYILEGHAHEGIEHYLPYNDRFSSIDELDGKPVYARRAPHFRALINPLVQAGYAYDVELNDGKACFNLLRKLTPDGIFDRQLKMNDCTVCYYLNRIWDNDENHNLI</sequence>
<dbReference type="Gene3D" id="3.60.15.10">
    <property type="entry name" value="Ribonuclease Z/Hydroxyacylglutathione hydrolase-like"/>
    <property type="match status" value="1"/>
</dbReference>
<comment type="caution">
    <text evidence="2">The sequence shown here is derived from an EMBL/GenBank/DDBJ whole genome shotgun (WGS) entry which is preliminary data.</text>
</comment>
<dbReference type="Pfam" id="PF00753">
    <property type="entry name" value="Lactamase_B"/>
    <property type="match status" value="1"/>
</dbReference>
<dbReference type="SUPFAM" id="SSF56281">
    <property type="entry name" value="Metallo-hydrolase/oxidoreductase"/>
    <property type="match status" value="1"/>
</dbReference>
<dbReference type="GO" id="GO:0016787">
    <property type="term" value="F:hydrolase activity"/>
    <property type="evidence" value="ECO:0007669"/>
    <property type="project" value="UniProtKB-KW"/>
</dbReference>
<evidence type="ECO:0000313" key="2">
    <source>
        <dbReference type="EMBL" id="RGT57559.1"/>
    </source>
</evidence>
<protein>
    <submittedName>
        <fullName evidence="2">MBL fold metallo-hydrolase</fullName>
    </submittedName>
</protein>
<proteinExistence type="predicted"/>
<dbReference type="InterPro" id="IPR036866">
    <property type="entry name" value="RibonucZ/Hydroxyglut_hydro"/>
</dbReference>
<accession>A0A412PHB4</accession>
<name>A0A412PHB4_9FIRM</name>
<dbReference type="InterPro" id="IPR050855">
    <property type="entry name" value="NDM-1-like"/>
</dbReference>
<feature type="domain" description="Metallo-beta-lactamase" evidence="1">
    <location>
        <begin position="51"/>
        <end position="218"/>
    </location>
</feature>
<evidence type="ECO:0000259" key="1">
    <source>
        <dbReference type="SMART" id="SM00849"/>
    </source>
</evidence>
<dbReference type="Proteomes" id="UP000284731">
    <property type="component" value="Unassembled WGS sequence"/>
</dbReference>
<dbReference type="EMBL" id="QRWX01000001">
    <property type="protein sequence ID" value="RGT57559.1"/>
    <property type="molecule type" value="Genomic_DNA"/>
</dbReference>